<evidence type="ECO:0000313" key="1">
    <source>
        <dbReference type="EMBL" id="PKH46404.1"/>
    </source>
</evidence>
<organism evidence="1 2">
    <name type="scientific">Dehalococcoides mccartyi</name>
    <dbReference type="NCBI Taxonomy" id="61435"/>
    <lineage>
        <taxon>Bacteria</taxon>
        <taxon>Bacillati</taxon>
        <taxon>Chloroflexota</taxon>
        <taxon>Dehalococcoidia</taxon>
        <taxon>Dehalococcoidales</taxon>
        <taxon>Dehalococcoidaceae</taxon>
        <taxon>Dehalococcoides</taxon>
    </lineage>
</organism>
<name>A0A2J1DWA4_9CHLR</name>
<comment type="caution">
    <text evidence="1">The sequence shown here is derived from an EMBL/GenBank/DDBJ whole genome shotgun (WGS) entry which is preliminary data.</text>
</comment>
<dbReference type="AlphaFoldDB" id="A0A2J1DWA4"/>
<proteinExistence type="predicted"/>
<dbReference type="PROSITE" id="PS51257">
    <property type="entry name" value="PROKAR_LIPOPROTEIN"/>
    <property type="match status" value="1"/>
</dbReference>
<evidence type="ECO:0000313" key="2">
    <source>
        <dbReference type="Proteomes" id="UP000233649"/>
    </source>
</evidence>
<accession>A0A2J1DWA4</accession>
<protein>
    <recommendedName>
        <fullName evidence="3">Lipoprotein</fullName>
    </recommendedName>
</protein>
<reference evidence="1 2" key="1">
    <citation type="journal article" date="2017" name="FEMS Microbiol. Ecol.">
        <title>Reconstructed genomes of novel Dehalococcoides mccartyi strains from 1,2,3,4-tetrachlorodibenzo-p-dioxin-dechlorinating enrichment cultures reveal divergent reductive dehalogenase gene profiles.</title>
        <authorList>
            <person name="Dam H.T."/>
            <person name="Vollmers J."/>
            <person name="Kaster A.K."/>
            <person name="Haggblom M.M."/>
        </authorList>
    </citation>
    <scope>NUCLEOTIDE SEQUENCE [LARGE SCALE GENOMIC DNA]</scope>
    <source>
        <strain evidence="1 2">H1-3-2.001</strain>
    </source>
</reference>
<gene>
    <name evidence="1" type="ORF">CVH13_01114</name>
</gene>
<sequence>MKARVALIGLLGILTFSTLSLTGCGSDEALWGALRFLQK</sequence>
<evidence type="ECO:0008006" key="3">
    <source>
        <dbReference type="Google" id="ProtNLM"/>
    </source>
</evidence>
<dbReference type="Proteomes" id="UP000233649">
    <property type="component" value="Unassembled WGS sequence"/>
</dbReference>
<dbReference type="EMBL" id="PHFD01000215">
    <property type="protein sequence ID" value="PKH46404.1"/>
    <property type="molecule type" value="Genomic_DNA"/>
</dbReference>